<dbReference type="EMBL" id="GGEC01087830">
    <property type="protein sequence ID" value="MBX68314.1"/>
    <property type="molecule type" value="Transcribed_RNA"/>
</dbReference>
<reference evidence="1" key="1">
    <citation type="submission" date="2018-02" db="EMBL/GenBank/DDBJ databases">
        <title>Rhizophora mucronata_Transcriptome.</title>
        <authorList>
            <person name="Meera S.P."/>
            <person name="Sreeshan A."/>
            <person name="Augustine A."/>
        </authorList>
    </citation>
    <scope>NUCLEOTIDE SEQUENCE</scope>
    <source>
        <tissue evidence="1">Leaf</tissue>
    </source>
</reference>
<protein>
    <submittedName>
        <fullName evidence="1">Uncharacterized protein</fullName>
    </submittedName>
</protein>
<evidence type="ECO:0000313" key="1">
    <source>
        <dbReference type="EMBL" id="MBX68314.1"/>
    </source>
</evidence>
<name>A0A2P2QN24_RHIMU</name>
<organism evidence="1">
    <name type="scientific">Rhizophora mucronata</name>
    <name type="common">Asiatic mangrove</name>
    <dbReference type="NCBI Taxonomy" id="61149"/>
    <lineage>
        <taxon>Eukaryota</taxon>
        <taxon>Viridiplantae</taxon>
        <taxon>Streptophyta</taxon>
        <taxon>Embryophyta</taxon>
        <taxon>Tracheophyta</taxon>
        <taxon>Spermatophyta</taxon>
        <taxon>Magnoliopsida</taxon>
        <taxon>eudicotyledons</taxon>
        <taxon>Gunneridae</taxon>
        <taxon>Pentapetalae</taxon>
        <taxon>rosids</taxon>
        <taxon>fabids</taxon>
        <taxon>Malpighiales</taxon>
        <taxon>Rhizophoraceae</taxon>
        <taxon>Rhizophora</taxon>
    </lineage>
</organism>
<accession>A0A2P2QN24</accession>
<proteinExistence type="predicted"/>
<sequence length="70" mass="8048">MGISFEAVNLCFRKSFCGWYLLKCRVNVFAMLIDPSLFKSQLLWRVICDLISLKVKILSLGTQSLCENKD</sequence>
<dbReference type="AlphaFoldDB" id="A0A2P2QN24"/>